<organism evidence="2 3">
    <name type="scientific">Nocardia terpenica</name>
    <dbReference type="NCBI Taxonomy" id="455432"/>
    <lineage>
        <taxon>Bacteria</taxon>
        <taxon>Bacillati</taxon>
        <taxon>Actinomycetota</taxon>
        <taxon>Actinomycetes</taxon>
        <taxon>Mycobacteriales</taxon>
        <taxon>Nocardiaceae</taxon>
        <taxon>Nocardia</taxon>
    </lineage>
</organism>
<name>A0A164JL89_9NOCA</name>
<dbReference type="InterPro" id="IPR037401">
    <property type="entry name" value="SnoaL-like"/>
</dbReference>
<dbReference type="EMBL" id="LWGR01000013">
    <property type="protein sequence ID" value="KZM70510.1"/>
    <property type="molecule type" value="Genomic_DNA"/>
</dbReference>
<dbReference type="Gene3D" id="3.10.450.50">
    <property type="match status" value="1"/>
</dbReference>
<keyword evidence="3" id="KW-1185">Reference proteome</keyword>
<dbReference type="SUPFAM" id="SSF54427">
    <property type="entry name" value="NTF2-like"/>
    <property type="match status" value="1"/>
</dbReference>
<dbReference type="NCBIfam" id="TIGR02246">
    <property type="entry name" value="SgcJ/EcaC family oxidoreductase"/>
    <property type="match status" value="1"/>
</dbReference>
<protein>
    <submittedName>
        <fullName evidence="2">DUF4440 domain-containing protein</fullName>
    </submittedName>
</protein>
<accession>A0A164JL89</accession>
<dbReference type="InterPro" id="IPR011944">
    <property type="entry name" value="Steroid_delta5-4_isomerase"/>
</dbReference>
<dbReference type="InterPro" id="IPR032710">
    <property type="entry name" value="NTF2-like_dom_sf"/>
</dbReference>
<dbReference type="STRING" id="455432.AWN90_38625"/>
<proteinExistence type="predicted"/>
<comment type="caution">
    <text evidence="2">The sequence shown here is derived from an EMBL/GenBank/DDBJ whole genome shotgun (WGS) entry which is preliminary data.</text>
</comment>
<sequence length="142" mass="15694">MDADEILRAIQNSWDAGDSASYAALFAEEAVFIDVLGRIQRGRAVIASEHQKLFDSIYRGSRFRGRIEHREDLGNGVVVLNTVSELSVPDGPRAGVTPAVQTMVLVDGLIAYFHNTLRTRLSEFAHHDSTLAALSPLDWTRD</sequence>
<evidence type="ECO:0000259" key="1">
    <source>
        <dbReference type="Pfam" id="PF12680"/>
    </source>
</evidence>
<dbReference type="AlphaFoldDB" id="A0A164JL89"/>
<evidence type="ECO:0000313" key="3">
    <source>
        <dbReference type="Proteomes" id="UP000076512"/>
    </source>
</evidence>
<dbReference type="Proteomes" id="UP000076512">
    <property type="component" value="Unassembled WGS sequence"/>
</dbReference>
<evidence type="ECO:0000313" key="2">
    <source>
        <dbReference type="EMBL" id="KZM70510.1"/>
    </source>
</evidence>
<gene>
    <name evidence="2" type="ORF">AWN90_38625</name>
</gene>
<dbReference type="Pfam" id="PF12680">
    <property type="entry name" value="SnoaL_2"/>
    <property type="match status" value="1"/>
</dbReference>
<reference evidence="2 3" key="1">
    <citation type="submission" date="2016-04" db="EMBL/GenBank/DDBJ databases">
        <authorList>
            <person name="Evans L.H."/>
            <person name="Alamgir A."/>
            <person name="Owens N."/>
            <person name="Weber N.D."/>
            <person name="Virtaneva K."/>
            <person name="Barbian K."/>
            <person name="Babar A."/>
            <person name="Rosenke K."/>
        </authorList>
    </citation>
    <scope>NUCLEOTIDE SEQUENCE [LARGE SCALE GENOMIC DNA]</scope>
    <source>
        <strain evidence="2 3">IFM 0406</strain>
    </source>
</reference>
<dbReference type="OrthoDB" id="9781757at2"/>
<dbReference type="RefSeq" id="WP_067593565.1">
    <property type="nucleotide sequence ID" value="NZ_JABMCZ010000003.1"/>
</dbReference>
<feature type="domain" description="SnoaL-like" evidence="1">
    <location>
        <begin position="12"/>
        <end position="112"/>
    </location>
</feature>